<evidence type="ECO:0000259" key="1">
    <source>
        <dbReference type="Pfam" id="PF12766"/>
    </source>
</evidence>
<sequence>MSVVTSGPARAPWRTLFEYHVSQMQAAEVSLSTVRIDPRTNRAYPRVRTCIFRGFFAEQNLREQNINDIIEDARARTPEGQPVPDHLGLNPRTLESDLLMITTDVRAGKAGEIESSDPTAPGGPVEILVWAKPVKMQWRIRGRAFVLGANPSEMIEQQSRQELIKWMRPATQKTESYTHPFAEKSWTFDREILASFANMGPGMRGSFKNPPPGAPKSRPVTDPYLKLGQQSSDLHDEIARQNFRILVIRPEAVEATDFTFSEVGNRMQWTLMTSTTNPGEMRWELDELWP</sequence>
<dbReference type="Gene3D" id="2.30.110.10">
    <property type="entry name" value="Electron Transport, Fmn-binding Protein, Chain A"/>
    <property type="match status" value="1"/>
</dbReference>
<accession>A0A167XJ12</accession>
<proteinExistence type="predicted"/>
<dbReference type="EMBL" id="AZGZ01000018">
    <property type="protein sequence ID" value="KZZ90144.1"/>
    <property type="molecule type" value="Genomic_DNA"/>
</dbReference>
<dbReference type="PANTHER" id="PTHR28243">
    <property type="entry name" value="AGL049CP"/>
    <property type="match status" value="1"/>
</dbReference>
<dbReference type="InterPro" id="IPR012349">
    <property type="entry name" value="Split_barrel_FMN-bd"/>
</dbReference>
<name>A0A167XJ12_9EURO</name>
<dbReference type="SUPFAM" id="SSF50475">
    <property type="entry name" value="FMN-binding split barrel"/>
    <property type="match status" value="1"/>
</dbReference>
<dbReference type="Pfam" id="PF12766">
    <property type="entry name" value="Pyridox_oxase_2"/>
    <property type="match status" value="1"/>
</dbReference>
<comment type="caution">
    <text evidence="2">The sequence shown here is derived from an EMBL/GenBank/DDBJ whole genome shotgun (WGS) entry which is preliminary data.</text>
</comment>
<dbReference type="OrthoDB" id="5394411at2759"/>
<dbReference type="PANTHER" id="PTHR28243:SF1">
    <property type="entry name" value="PYRIDOXAMINE 5'-PHOSPHATE OXIDASE ALR4036 FAMILY FMN-BINDING DOMAIN-CONTAINING PROTEIN"/>
    <property type="match status" value="1"/>
</dbReference>
<protein>
    <submittedName>
        <fullName evidence="2">FMN-binding split barrel-related protein</fullName>
    </submittedName>
</protein>
<dbReference type="GO" id="GO:0010181">
    <property type="term" value="F:FMN binding"/>
    <property type="evidence" value="ECO:0007669"/>
    <property type="project" value="InterPro"/>
</dbReference>
<dbReference type="VEuPathDB" id="FungiDB:AAP_04094"/>
<reference evidence="2 3" key="1">
    <citation type="journal article" date="2016" name="Genome Biol. Evol.">
        <title>Divergent and convergent evolution of fungal pathogenicity.</title>
        <authorList>
            <person name="Shang Y."/>
            <person name="Xiao G."/>
            <person name="Zheng P."/>
            <person name="Cen K."/>
            <person name="Zhan S."/>
            <person name="Wang C."/>
        </authorList>
    </citation>
    <scope>NUCLEOTIDE SEQUENCE [LARGE SCALE GENOMIC DNA]</scope>
    <source>
        <strain evidence="2 3">ARSEF 7405</strain>
    </source>
</reference>
<evidence type="ECO:0000313" key="2">
    <source>
        <dbReference type="EMBL" id="KZZ90144.1"/>
    </source>
</evidence>
<gene>
    <name evidence="2" type="ORF">AAP_04094</name>
</gene>
<dbReference type="AlphaFoldDB" id="A0A167XJ12"/>
<keyword evidence="3" id="KW-1185">Reference proteome</keyword>
<evidence type="ECO:0000313" key="3">
    <source>
        <dbReference type="Proteomes" id="UP000242877"/>
    </source>
</evidence>
<organism evidence="2 3">
    <name type="scientific">Ascosphaera apis ARSEF 7405</name>
    <dbReference type="NCBI Taxonomy" id="392613"/>
    <lineage>
        <taxon>Eukaryota</taxon>
        <taxon>Fungi</taxon>
        <taxon>Dikarya</taxon>
        <taxon>Ascomycota</taxon>
        <taxon>Pezizomycotina</taxon>
        <taxon>Eurotiomycetes</taxon>
        <taxon>Eurotiomycetidae</taxon>
        <taxon>Onygenales</taxon>
        <taxon>Ascosphaeraceae</taxon>
        <taxon>Ascosphaera</taxon>
    </lineage>
</organism>
<feature type="domain" description="Pyridoxamine 5'-phosphate oxidase Alr4036 family FMN-binding" evidence="1">
    <location>
        <begin position="11"/>
        <end position="147"/>
    </location>
</feature>
<dbReference type="Proteomes" id="UP000242877">
    <property type="component" value="Unassembled WGS sequence"/>
</dbReference>
<dbReference type="InterPro" id="IPR024624">
    <property type="entry name" value="Pyridox_Oxase_Alr4036_FMN-bd"/>
</dbReference>